<dbReference type="EMBL" id="CP000088">
    <property type="protein sequence ID" value="AAZ56497.1"/>
    <property type="molecule type" value="Genomic_DNA"/>
</dbReference>
<evidence type="ECO:0000259" key="1">
    <source>
        <dbReference type="Pfam" id="PF08241"/>
    </source>
</evidence>
<dbReference type="eggNOG" id="COG2226">
    <property type="taxonomic scope" value="Bacteria"/>
</dbReference>
<keyword evidence="2" id="KW-0489">Methyltransferase</keyword>
<feature type="domain" description="Methyltransferase type 11" evidence="1">
    <location>
        <begin position="106"/>
        <end position="202"/>
    </location>
</feature>
<evidence type="ECO:0000313" key="2">
    <source>
        <dbReference type="EMBL" id="AAZ56497.1"/>
    </source>
</evidence>
<protein>
    <submittedName>
        <fullName evidence="2">Similar to Methylase involved in ubiquinone/menaquinone biosynthesis</fullName>
    </submittedName>
</protein>
<dbReference type="AlphaFoldDB" id="Q47M25"/>
<keyword evidence="2" id="KW-0830">Ubiquinone</keyword>
<dbReference type="InterPro" id="IPR029063">
    <property type="entry name" value="SAM-dependent_MTases_sf"/>
</dbReference>
<reference evidence="2" key="1">
    <citation type="submission" date="2005-07" db="EMBL/GenBank/DDBJ databases">
        <title>Complete sequence of Thermobifida fusca YX.</title>
        <authorList>
            <consortium name="US DOE Joint Genome Institute"/>
            <person name="Copeland A."/>
            <person name="Lucas S."/>
            <person name="Lapidus A."/>
            <person name="Barry K."/>
            <person name="Detter J.C."/>
            <person name="Glavina T."/>
            <person name="Hammon N."/>
            <person name="Israni S."/>
            <person name="Pitluck S."/>
            <person name="Di Bartolo G."/>
            <person name="Chain P."/>
            <person name="Schmutz J."/>
            <person name="Larimer F."/>
            <person name="Land M."/>
            <person name="Lykidis A."/>
            <person name="Richardson P."/>
        </authorList>
    </citation>
    <scope>NUCLEOTIDE SEQUENCE</scope>
    <source>
        <strain evidence="2">YX</strain>
    </source>
</reference>
<dbReference type="CDD" id="cd02440">
    <property type="entry name" value="AdoMet_MTases"/>
    <property type="match status" value="1"/>
</dbReference>
<dbReference type="GO" id="GO:0008757">
    <property type="term" value="F:S-adenosylmethionine-dependent methyltransferase activity"/>
    <property type="evidence" value="ECO:0007669"/>
    <property type="project" value="InterPro"/>
</dbReference>
<sequence length="291" mass="32089">MRHIAHYCVAHPAGSMVVPGTRKKRELLPSAAPWRLSGVFVSLDEIRKDWTTLGAAAPLWAVCVDPAKRHGGWDDDEFLASGRAEIDAAMARLAELGIAHGRERALDFGCGAGRLSNALAAYFDRVVGVDISAPMLAEARRLDRSGGRIDFLLNDAPDLKIFPDASFDLVYTDLVLQHLPPPLARGYLAEFARVLRPGGALVAGMPATERRTVKGLVFRYAPHRVIRFIQRVLLGYPAPMRMHTMPPEQMRELLASHGVRVVSAEEYAGDDHGTHWVHMRYYARKDPGAAL</sequence>
<gene>
    <name evidence="2" type="ordered locus">Tfu_2464</name>
</gene>
<dbReference type="GO" id="GO:0032259">
    <property type="term" value="P:methylation"/>
    <property type="evidence" value="ECO:0007669"/>
    <property type="project" value="UniProtKB-KW"/>
</dbReference>
<dbReference type="PANTHER" id="PTHR43861">
    <property type="entry name" value="TRANS-ACONITATE 2-METHYLTRANSFERASE-RELATED"/>
    <property type="match status" value="1"/>
</dbReference>
<dbReference type="KEGG" id="tfu:Tfu_2464"/>
<dbReference type="Pfam" id="PF08241">
    <property type="entry name" value="Methyltransf_11"/>
    <property type="match status" value="1"/>
</dbReference>
<dbReference type="InterPro" id="IPR013216">
    <property type="entry name" value="Methyltransf_11"/>
</dbReference>
<accession>Q47M25</accession>
<dbReference type="HOGENOM" id="CLU_096078_0_0_11"/>
<dbReference type="SUPFAM" id="SSF53335">
    <property type="entry name" value="S-adenosyl-L-methionine-dependent methyltransferases"/>
    <property type="match status" value="1"/>
</dbReference>
<name>Q47M25_THEFY</name>
<keyword evidence="2" id="KW-0808">Transferase</keyword>
<dbReference type="STRING" id="269800.Tfu_2464"/>
<proteinExistence type="predicted"/>
<dbReference type="Gene3D" id="3.40.50.150">
    <property type="entry name" value="Vaccinia Virus protein VP39"/>
    <property type="match status" value="1"/>
</dbReference>
<organism evidence="2">
    <name type="scientific">Thermobifida fusca (strain YX)</name>
    <dbReference type="NCBI Taxonomy" id="269800"/>
    <lineage>
        <taxon>Bacteria</taxon>
        <taxon>Bacillati</taxon>
        <taxon>Actinomycetota</taxon>
        <taxon>Actinomycetes</taxon>
        <taxon>Streptosporangiales</taxon>
        <taxon>Nocardiopsidaceae</taxon>
        <taxon>Thermobifida</taxon>
    </lineage>
</organism>
<dbReference type="DNASU" id="3581883"/>